<keyword evidence="2" id="KW-1185">Reference proteome</keyword>
<sequence length="71" mass="8047">MSYNDPMTAFVHQLRSREVEIQQRLQSVDVLDGPGGRTFLEAKMELQRADWAAQIGLQLRHGLLKKVAGKL</sequence>
<accession>A0A0U3MIR7</accession>
<dbReference type="KEGG" id="rdp:RD2015_3846"/>
<gene>
    <name evidence="1" type="ORF">RD2015_3846</name>
</gene>
<proteinExistence type="predicted"/>
<organism evidence="1 2">
    <name type="scientific">Roseateles depolymerans</name>
    <dbReference type="NCBI Taxonomy" id="76731"/>
    <lineage>
        <taxon>Bacteria</taxon>
        <taxon>Pseudomonadati</taxon>
        <taxon>Pseudomonadota</taxon>
        <taxon>Betaproteobacteria</taxon>
        <taxon>Burkholderiales</taxon>
        <taxon>Sphaerotilaceae</taxon>
        <taxon>Roseateles</taxon>
    </lineage>
</organism>
<dbReference type="AlphaFoldDB" id="A0A0U3MIR7"/>
<dbReference type="Proteomes" id="UP000060699">
    <property type="component" value="Chromosome"/>
</dbReference>
<dbReference type="RefSeq" id="WP_058936287.1">
    <property type="nucleotide sequence ID" value="NZ_CP013729.1"/>
</dbReference>
<evidence type="ECO:0000313" key="2">
    <source>
        <dbReference type="Proteomes" id="UP000060699"/>
    </source>
</evidence>
<dbReference type="EMBL" id="CP013729">
    <property type="protein sequence ID" value="ALV08297.1"/>
    <property type="molecule type" value="Genomic_DNA"/>
</dbReference>
<dbReference type="OrthoDB" id="9923683at2"/>
<dbReference type="STRING" id="76731.RD2015_3846"/>
<name>A0A0U3MIR7_9BURK</name>
<reference evidence="1 2" key="1">
    <citation type="submission" date="2015-12" db="EMBL/GenBank/DDBJ databases">
        <title>Complete genome of Roseateles depolymerans KCTC 42856.</title>
        <authorList>
            <person name="Kim K.M."/>
        </authorList>
    </citation>
    <scope>NUCLEOTIDE SEQUENCE [LARGE SCALE GENOMIC DNA]</scope>
    <source>
        <strain evidence="1 2">KCTC 42856</strain>
    </source>
</reference>
<evidence type="ECO:0000313" key="1">
    <source>
        <dbReference type="EMBL" id="ALV08297.1"/>
    </source>
</evidence>
<protein>
    <submittedName>
        <fullName evidence="1">Uncharacterized protein</fullName>
    </submittedName>
</protein>